<dbReference type="Gene3D" id="1.10.8.270">
    <property type="entry name" value="putative rabgap domain of human tbc1 domain family member 14 like domains"/>
    <property type="match status" value="1"/>
</dbReference>
<evidence type="ECO:0000256" key="1">
    <source>
        <dbReference type="ARBA" id="ARBA00022468"/>
    </source>
</evidence>
<feature type="domain" description="Rab-GAP TBC" evidence="2">
    <location>
        <begin position="224"/>
        <end position="458"/>
    </location>
</feature>
<organism evidence="3 4">
    <name type="scientific">Tritrichomonas musculus</name>
    <dbReference type="NCBI Taxonomy" id="1915356"/>
    <lineage>
        <taxon>Eukaryota</taxon>
        <taxon>Metamonada</taxon>
        <taxon>Parabasalia</taxon>
        <taxon>Tritrichomonadida</taxon>
        <taxon>Tritrichomonadidae</taxon>
        <taxon>Tritrichomonas</taxon>
    </lineage>
</organism>
<keyword evidence="4" id="KW-1185">Reference proteome</keyword>
<name>A0ABR2KZT0_9EUKA</name>
<dbReference type="SUPFAM" id="SSF47923">
    <property type="entry name" value="Ypt/Rab-GAP domain of gyp1p"/>
    <property type="match status" value="2"/>
</dbReference>
<sequence length="548" mass="63763">MEENALVLQTSNVDFQIEPKKRNQGIFSLYIYENSNYYIEWIPDPKRDQEMLKKRNIPPKVTVTFQQLTRIERVNDSFNRAALSFTLEDSSRLPLFIFNNFAYLFVSHFLEFLIFKNIIRVSAKYPMVYHVLKKDSPFPALSPYSSASTDLNQLMTDEKPDLTPEEIVSIHTHNQILTNLGYKAPLTSKQKLQHQIRNTQLSVTISDLTFIDFSEIKKMIFQNGIAPESRPFIWPMLFGVLPYSKDTNLIKNHLRKITDEYLNIITQYEQFTDEQKTSSAFVLDTQRIITNDVRRNDRQEDAFKSDDSPNLLLLKNVLLAYAVFNRDTGYVQGMNDLVSPLILIFIKEWDQDGKALFHDGTLKTREEAEAFIFWSFVGMMELTQQERLFTDLAKHQEFVLKRIAKIATTVHQPLQNLLKQSAELNTLSFLFKPVILLFKRAFKQLDLYRLWDSLFTADSPSCFSRFVAAAALILLFPKLLIHTNQTLGEVMSFADLFIGEVEITSVINLASILMKQMPRGSPLYDFVNEPVPDRDDYRHYTPKYFKPK</sequence>
<protein>
    <recommendedName>
        <fullName evidence="2">Rab-GAP TBC domain-containing protein</fullName>
    </recommendedName>
</protein>
<dbReference type="Gene3D" id="1.10.472.80">
    <property type="entry name" value="Ypt/Rab-GAP domain of gyp1p, domain 3"/>
    <property type="match status" value="1"/>
</dbReference>
<reference evidence="3 4" key="1">
    <citation type="submission" date="2024-04" db="EMBL/GenBank/DDBJ databases">
        <title>Tritrichomonas musculus Genome.</title>
        <authorList>
            <person name="Alves-Ferreira E."/>
            <person name="Grigg M."/>
            <person name="Lorenzi H."/>
            <person name="Galac M."/>
        </authorList>
    </citation>
    <scope>NUCLEOTIDE SEQUENCE [LARGE SCALE GENOMIC DNA]</scope>
    <source>
        <strain evidence="3 4">EAF2021</strain>
    </source>
</reference>
<dbReference type="PANTHER" id="PTHR22957:SF502">
    <property type="entry name" value="SMALL G PROTEIN SIGNALING MODULATOR 2-RELATED"/>
    <property type="match status" value="1"/>
</dbReference>
<dbReference type="PROSITE" id="PS50086">
    <property type="entry name" value="TBC_RABGAP"/>
    <property type="match status" value="1"/>
</dbReference>
<proteinExistence type="predicted"/>
<dbReference type="Pfam" id="PF00566">
    <property type="entry name" value="RabGAP-TBC"/>
    <property type="match status" value="1"/>
</dbReference>
<dbReference type="Proteomes" id="UP001470230">
    <property type="component" value="Unassembled WGS sequence"/>
</dbReference>
<dbReference type="SMART" id="SM00164">
    <property type="entry name" value="TBC"/>
    <property type="match status" value="1"/>
</dbReference>
<keyword evidence="1" id="KW-0343">GTPase activation</keyword>
<dbReference type="EMBL" id="JAPFFF010000002">
    <property type="protein sequence ID" value="KAK8896301.1"/>
    <property type="molecule type" value="Genomic_DNA"/>
</dbReference>
<gene>
    <name evidence="3" type="ORF">M9Y10_014199</name>
</gene>
<accession>A0ABR2KZT0</accession>
<evidence type="ECO:0000313" key="3">
    <source>
        <dbReference type="EMBL" id="KAK8896301.1"/>
    </source>
</evidence>
<evidence type="ECO:0000313" key="4">
    <source>
        <dbReference type="Proteomes" id="UP001470230"/>
    </source>
</evidence>
<dbReference type="PANTHER" id="PTHR22957">
    <property type="entry name" value="TBC1 DOMAIN FAMILY MEMBER GTPASE-ACTIVATING PROTEIN"/>
    <property type="match status" value="1"/>
</dbReference>
<dbReference type="InterPro" id="IPR000195">
    <property type="entry name" value="Rab-GAP-TBC_dom"/>
</dbReference>
<dbReference type="InterPro" id="IPR035969">
    <property type="entry name" value="Rab-GAP_TBC_sf"/>
</dbReference>
<evidence type="ECO:0000259" key="2">
    <source>
        <dbReference type="PROSITE" id="PS50086"/>
    </source>
</evidence>
<comment type="caution">
    <text evidence="3">The sequence shown here is derived from an EMBL/GenBank/DDBJ whole genome shotgun (WGS) entry which is preliminary data.</text>
</comment>